<comment type="caution">
    <text evidence="3">The sequence shown here is derived from an EMBL/GenBank/DDBJ whole genome shotgun (WGS) entry which is preliminary data.</text>
</comment>
<sequence length="624" mass="71952">MNVVSRVQFPQTSETSDLYIRCPADISIDENAGDRQITLPQGSTISLNTYFNSIYEKFYTKYTSLKSLYYLLKLEGDFEVSTYREYETNSKELICTQTIKDCLLSQPVKIILPELRNGKDAGRIYLEITCLSQQGLFTQGLVATEQKKHQDVYLGIITCTFKKEAYVKKTVNTILQDSLLREKQLKIFVVDNGKTLKESDFQEDRVRLIPNRNLGGSGGFTKGLISALPENFTHFLFMDDDIELDSEVVYKLFSLYEYAQEDFAVAGSMLDLYQKHILYEAGVLYNKYLDHQGNIRHRPFALTSLKNNLELQSPTSLNLLLVEQNVDFGGFYFFSCSKSVVESVGLPLPFFIKIDDLEFSLRTKEHLKNGIVAFPSLGVWHEPFYAKKPIWDLYYANRNKLITDAIHDYIKYFSAVKTFTKSIIFHLLLFDYNTALMFIKGFEDYMEGPSLLRSNDPVTLHGKICELSKKHKTQTILNNSTSINENYQITKTGKLQKVLSVLTLNGHLLPKFLIKDETAIIRYGSKITEQDSVCKGFAKKRIIFIMNKNSQYYQNELDQQVGINIFIDWVKFVIRSSVRWSNVSAEWKKATPEFTSIQFWQNYLEPVDKTEPQRPNYVKPGEAI</sequence>
<keyword evidence="4" id="KW-1185">Reference proteome</keyword>
<dbReference type="AlphaFoldDB" id="A0A8J7CBK9"/>
<accession>A0A8J7CBK9</accession>
<gene>
    <name evidence="3" type="ORF">ICL16_42120</name>
</gene>
<dbReference type="Pfam" id="PF17994">
    <property type="entry name" value="Glft2_N"/>
    <property type="match status" value="1"/>
</dbReference>
<feature type="domain" description="Glycosyltransferase 2-like" evidence="1">
    <location>
        <begin position="156"/>
        <end position="267"/>
    </location>
</feature>
<dbReference type="InterPro" id="IPR040492">
    <property type="entry name" value="GlfT2_N"/>
</dbReference>
<dbReference type="Pfam" id="PF00535">
    <property type="entry name" value="Glycos_transf_2"/>
    <property type="match status" value="1"/>
</dbReference>
<protein>
    <submittedName>
        <fullName evidence="3">Glycosyltransferase family 2 protein</fullName>
    </submittedName>
</protein>
<evidence type="ECO:0000259" key="2">
    <source>
        <dbReference type="Pfam" id="PF17994"/>
    </source>
</evidence>
<feature type="domain" description="Galactofuranosyltransferase GlfT2 N-terminal" evidence="2">
    <location>
        <begin position="5"/>
        <end position="134"/>
    </location>
</feature>
<dbReference type="RefSeq" id="WP_190838168.1">
    <property type="nucleotide sequence ID" value="NZ_CAWPPI010000126.1"/>
</dbReference>
<dbReference type="EMBL" id="JACXAE010000126">
    <property type="protein sequence ID" value="MBD2778471.1"/>
    <property type="molecule type" value="Genomic_DNA"/>
</dbReference>
<evidence type="ECO:0000313" key="3">
    <source>
        <dbReference type="EMBL" id="MBD2778471.1"/>
    </source>
</evidence>
<organism evidence="3 4">
    <name type="scientific">Iningainema tapete BLCC-T55</name>
    <dbReference type="NCBI Taxonomy" id="2748662"/>
    <lineage>
        <taxon>Bacteria</taxon>
        <taxon>Bacillati</taxon>
        <taxon>Cyanobacteriota</taxon>
        <taxon>Cyanophyceae</taxon>
        <taxon>Nostocales</taxon>
        <taxon>Scytonemataceae</taxon>
        <taxon>Iningainema tapete</taxon>
    </lineage>
</organism>
<evidence type="ECO:0000313" key="4">
    <source>
        <dbReference type="Proteomes" id="UP000629098"/>
    </source>
</evidence>
<proteinExistence type="predicted"/>
<name>A0A8J7CBK9_9CYAN</name>
<dbReference type="SUPFAM" id="SSF53448">
    <property type="entry name" value="Nucleotide-diphospho-sugar transferases"/>
    <property type="match status" value="1"/>
</dbReference>
<evidence type="ECO:0000259" key="1">
    <source>
        <dbReference type="Pfam" id="PF00535"/>
    </source>
</evidence>
<dbReference type="InterPro" id="IPR001173">
    <property type="entry name" value="Glyco_trans_2-like"/>
</dbReference>
<reference evidence="3" key="1">
    <citation type="submission" date="2020-09" db="EMBL/GenBank/DDBJ databases">
        <title>Iningainema tapete sp. nov. (Scytonemataceae, Cyanobacteria) from greenhouses in central Florida (USA) produces two types of nodularin with biosynthetic potential for microcystin-LR and anabaenopeptins.</title>
        <authorList>
            <person name="Berthold D.E."/>
            <person name="Lefler F.W."/>
            <person name="Huang I.-S."/>
            <person name="Abdulla H."/>
            <person name="Zimba P.V."/>
            <person name="Laughinghouse H.D. IV."/>
        </authorList>
    </citation>
    <scope>NUCLEOTIDE SEQUENCE</scope>
    <source>
        <strain evidence="3">BLCCT55</strain>
    </source>
</reference>
<dbReference type="InterPro" id="IPR029044">
    <property type="entry name" value="Nucleotide-diphossugar_trans"/>
</dbReference>
<dbReference type="Gene3D" id="3.90.550.60">
    <property type="match status" value="1"/>
</dbReference>
<dbReference type="Proteomes" id="UP000629098">
    <property type="component" value="Unassembled WGS sequence"/>
</dbReference>